<protein>
    <recommendedName>
        <fullName evidence="2">3-keto-alpha-glucoside-1,2-lyase/3-keto-2-hydroxy-glucal hydratase domain-containing protein</fullName>
    </recommendedName>
</protein>
<keyword evidence="4" id="KW-1185">Reference proteome</keyword>
<sequence>MKQCLFIALTIALLCITQAQAGDNQLSKQEIADGWVLLFDGKDLSQWRNFKQSDISPLWQVQDGAIHLTKKGGGDILTKQQFQNFSLKLDWKIIEAGNSGIFILADENGKRIYSHAPEIQILDNERHSDNLVDSHLSGSLYDLVASPAVSHKPAGQWNQVEISLKDNHLLVKQNDIVTVSIVIGSSTWNTLVAGSKFATWQGFGVNKAGHIGLQDHDDKVWFKNIKIKEH</sequence>
<organism evidence="3 4">
    <name type="scientific">Thalassotalea agarivorans</name>
    <name type="common">Thalassomonas agarivorans</name>
    <dbReference type="NCBI Taxonomy" id="349064"/>
    <lineage>
        <taxon>Bacteria</taxon>
        <taxon>Pseudomonadati</taxon>
        <taxon>Pseudomonadota</taxon>
        <taxon>Gammaproteobacteria</taxon>
        <taxon>Alteromonadales</taxon>
        <taxon>Colwelliaceae</taxon>
        <taxon>Thalassotalea</taxon>
    </lineage>
</organism>
<reference evidence="3 4" key="1">
    <citation type="submission" date="2016-10" db="EMBL/GenBank/DDBJ databases">
        <authorList>
            <person name="de Groot N.N."/>
        </authorList>
    </citation>
    <scope>NUCLEOTIDE SEQUENCE [LARGE SCALE GENOMIC DNA]</scope>
    <source>
        <strain evidence="3 4">DSM 19706</strain>
    </source>
</reference>
<dbReference type="Proteomes" id="UP000199308">
    <property type="component" value="Unassembled WGS sequence"/>
</dbReference>
<feature type="signal peptide" evidence="1">
    <location>
        <begin position="1"/>
        <end position="21"/>
    </location>
</feature>
<evidence type="ECO:0000259" key="2">
    <source>
        <dbReference type="Pfam" id="PF06439"/>
    </source>
</evidence>
<accession>A0A1H9Y7W8</accession>
<name>A0A1H9Y7W8_THASX</name>
<dbReference type="RefSeq" id="WP_093326771.1">
    <property type="nucleotide sequence ID" value="NZ_AP027363.1"/>
</dbReference>
<keyword evidence="1" id="KW-0732">Signal</keyword>
<evidence type="ECO:0000256" key="1">
    <source>
        <dbReference type="SAM" id="SignalP"/>
    </source>
</evidence>
<gene>
    <name evidence="3" type="ORF">SAMN05660429_00113</name>
</gene>
<evidence type="ECO:0000313" key="4">
    <source>
        <dbReference type="Proteomes" id="UP000199308"/>
    </source>
</evidence>
<dbReference type="OrthoDB" id="176168at2"/>
<dbReference type="Gene3D" id="2.60.120.560">
    <property type="entry name" value="Exo-inulinase, domain 1"/>
    <property type="match status" value="1"/>
</dbReference>
<dbReference type="Pfam" id="PF06439">
    <property type="entry name" value="3keto-disac_hyd"/>
    <property type="match status" value="1"/>
</dbReference>
<feature type="chain" id="PRO_5011703821" description="3-keto-alpha-glucoside-1,2-lyase/3-keto-2-hydroxy-glucal hydratase domain-containing protein" evidence="1">
    <location>
        <begin position="22"/>
        <end position="230"/>
    </location>
</feature>
<dbReference type="AlphaFoldDB" id="A0A1H9Y7W8"/>
<dbReference type="GO" id="GO:0016787">
    <property type="term" value="F:hydrolase activity"/>
    <property type="evidence" value="ECO:0007669"/>
    <property type="project" value="InterPro"/>
</dbReference>
<feature type="domain" description="3-keto-alpha-glucoside-1,2-lyase/3-keto-2-hydroxy-glucal hydratase" evidence="2">
    <location>
        <begin position="34"/>
        <end position="228"/>
    </location>
</feature>
<evidence type="ECO:0000313" key="3">
    <source>
        <dbReference type="EMBL" id="SES64905.1"/>
    </source>
</evidence>
<proteinExistence type="predicted"/>
<dbReference type="STRING" id="349064.SAMN05660429_00113"/>
<dbReference type="InterPro" id="IPR010496">
    <property type="entry name" value="AL/BT2_dom"/>
</dbReference>
<dbReference type="EMBL" id="FOHK01000001">
    <property type="protein sequence ID" value="SES64905.1"/>
    <property type="molecule type" value="Genomic_DNA"/>
</dbReference>